<evidence type="ECO:0000313" key="4">
    <source>
        <dbReference type="Proteomes" id="UP000318081"/>
    </source>
</evidence>
<name>A0ABX5XRX8_9BACT</name>
<evidence type="ECO:0000313" key="3">
    <source>
        <dbReference type="EMBL" id="QDV84140.1"/>
    </source>
</evidence>
<feature type="region of interest" description="Disordered" evidence="1">
    <location>
        <begin position="421"/>
        <end position="456"/>
    </location>
</feature>
<dbReference type="SUPFAM" id="SSF49452">
    <property type="entry name" value="Starch-binding domain-like"/>
    <property type="match status" value="2"/>
</dbReference>
<sequence length="456" mass="49103">MLRIFLIAFSLLVAMVTPASALITGGKDEPVNVQGLPDGSLPLANLKTRIAWWEGPPFGGGQYHFEYSGTTSDLQAAIDLFAKIDSARKQLIVRSGVQNSFWLNITDKTKQQTIDWQFMVWRPANWQQLRGAKAGLLPPGEEGDGPMTELVVHVSDRIDWKSLIIPPTLTVVDERLESNGLSLDQGAALQGHIHDTDGGAIAGATITIGKDTDQVTATSDAEGAFLATQIPAGTHRVVVAAQAFASKDNYYHSFTKSTFKRLDATLAKAANVPVRVVDDQGRPLDGVEIRVAVCLDRSGDFYRVAGEHQYTSNAAGEFVVTDVPHGKLKFSSRTQGYYYNSVLNEHDTAESPIILTLSPTGTVKVSVATVDGQPVTSKYIVEIEEAGIDRDKDTTVGSWGGSANIGGDGSYTFKNVPPGEYTISGKPNPGRSADRTDPATVQIKGKDQHHVKLTAK</sequence>
<dbReference type="Pfam" id="PF13620">
    <property type="entry name" value="CarboxypepD_reg"/>
    <property type="match status" value="1"/>
</dbReference>
<reference evidence="3 4" key="1">
    <citation type="submission" date="2019-02" db="EMBL/GenBank/DDBJ databases">
        <title>Deep-cultivation of Planctomycetes and their phenomic and genomic characterization uncovers novel biology.</title>
        <authorList>
            <person name="Wiegand S."/>
            <person name="Jogler M."/>
            <person name="Boedeker C."/>
            <person name="Pinto D."/>
            <person name="Vollmers J."/>
            <person name="Rivas-Marin E."/>
            <person name="Kohn T."/>
            <person name="Peeters S.H."/>
            <person name="Heuer A."/>
            <person name="Rast P."/>
            <person name="Oberbeckmann S."/>
            <person name="Bunk B."/>
            <person name="Jeske O."/>
            <person name="Meyerdierks A."/>
            <person name="Storesund J.E."/>
            <person name="Kallscheuer N."/>
            <person name="Luecker S."/>
            <person name="Lage O.M."/>
            <person name="Pohl T."/>
            <person name="Merkel B.J."/>
            <person name="Hornburger P."/>
            <person name="Mueller R.-W."/>
            <person name="Bruemmer F."/>
            <person name="Labrenz M."/>
            <person name="Spormann A.M."/>
            <person name="Op den Camp H."/>
            <person name="Overmann J."/>
            <person name="Amann R."/>
            <person name="Jetten M.S.M."/>
            <person name="Mascher T."/>
            <person name="Medema M.H."/>
            <person name="Devos D.P."/>
            <person name="Kaster A.-K."/>
            <person name="Ovreas L."/>
            <person name="Rohde M."/>
            <person name="Galperin M.Y."/>
            <person name="Jogler C."/>
        </authorList>
    </citation>
    <scope>NUCLEOTIDE SEQUENCE [LARGE SCALE GENOMIC DNA]</scope>
    <source>
        <strain evidence="3 4">TBK1r</strain>
    </source>
</reference>
<dbReference type="RefSeq" id="WP_419581363.1">
    <property type="nucleotide sequence ID" value="NZ_CP036432.1"/>
</dbReference>
<dbReference type="InterPro" id="IPR013784">
    <property type="entry name" value="Carb-bd-like_fold"/>
</dbReference>
<proteinExistence type="predicted"/>
<dbReference type="Gene3D" id="2.60.40.1120">
    <property type="entry name" value="Carboxypeptidase-like, regulatory domain"/>
    <property type="match status" value="1"/>
</dbReference>
<gene>
    <name evidence="3" type="ORF">TBK1r_30850</name>
</gene>
<keyword evidence="2" id="KW-0732">Signal</keyword>
<evidence type="ECO:0000256" key="1">
    <source>
        <dbReference type="SAM" id="MobiDB-lite"/>
    </source>
</evidence>
<evidence type="ECO:0000256" key="2">
    <source>
        <dbReference type="SAM" id="SignalP"/>
    </source>
</evidence>
<keyword evidence="4" id="KW-1185">Reference proteome</keyword>
<protein>
    <submittedName>
        <fullName evidence="3">Cna protein B-type domain protein</fullName>
    </submittedName>
</protein>
<organism evidence="3 4">
    <name type="scientific">Stieleria magnilauensis</name>
    <dbReference type="NCBI Taxonomy" id="2527963"/>
    <lineage>
        <taxon>Bacteria</taxon>
        <taxon>Pseudomonadati</taxon>
        <taxon>Planctomycetota</taxon>
        <taxon>Planctomycetia</taxon>
        <taxon>Pirellulales</taxon>
        <taxon>Pirellulaceae</taxon>
        <taxon>Stieleria</taxon>
    </lineage>
</organism>
<dbReference type="EMBL" id="CP036432">
    <property type="protein sequence ID" value="QDV84140.1"/>
    <property type="molecule type" value="Genomic_DNA"/>
</dbReference>
<accession>A0ABX5XRX8</accession>
<dbReference type="Proteomes" id="UP000318081">
    <property type="component" value="Chromosome"/>
</dbReference>
<feature type="chain" id="PRO_5047073442" evidence="2">
    <location>
        <begin position="22"/>
        <end position="456"/>
    </location>
</feature>
<feature type="signal peptide" evidence="2">
    <location>
        <begin position="1"/>
        <end position="21"/>
    </location>
</feature>